<keyword evidence="1" id="KW-0812">Transmembrane</keyword>
<proteinExistence type="predicted"/>
<dbReference type="RefSeq" id="WP_377852370.1">
    <property type="nucleotide sequence ID" value="NZ_JBHLZU010000011.1"/>
</dbReference>
<dbReference type="Proteomes" id="UP001589693">
    <property type="component" value="Unassembled WGS sequence"/>
</dbReference>
<name>A0ABV5ZW17_9PSEU</name>
<keyword evidence="1" id="KW-0472">Membrane</keyword>
<dbReference type="EMBL" id="JBHLZU010000011">
    <property type="protein sequence ID" value="MFB9905087.1"/>
    <property type="molecule type" value="Genomic_DNA"/>
</dbReference>
<evidence type="ECO:0000313" key="2">
    <source>
        <dbReference type="EMBL" id="MFB9905087.1"/>
    </source>
</evidence>
<evidence type="ECO:0000313" key="3">
    <source>
        <dbReference type="Proteomes" id="UP001589693"/>
    </source>
</evidence>
<comment type="caution">
    <text evidence="2">The sequence shown here is derived from an EMBL/GenBank/DDBJ whole genome shotgun (WGS) entry which is preliminary data.</text>
</comment>
<organism evidence="2 3">
    <name type="scientific">Allokutzneria oryzae</name>
    <dbReference type="NCBI Taxonomy" id="1378989"/>
    <lineage>
        <taxon>Bacteria</taxon>
        <taxon>Bacillati</taxon>
        <taxon>Actinomycetota</taxon>
        <taxon>Actinomycetes</taxon>
        <taxon>Pseudonocardiales</taxon>
        <taxon>Pseudonocardiaceae</taxon>
        <taxon>Allokutzneria</taxon>
    </lineage>
</organism>
<sequence>MSTAVQVLLSAPVPIAAVALSLRYGPSALVFLIAGIVAVLAPGKRGDRALAVLRLVRSSAPRRGKRT</sequence>
<accession>A0ABV5ZW17</accession>
<gene>
    <name evidence="2" type="ORF">ACFFQA_14200</name>
</gene>
<protein>
    <submittedName>
        <fullName evidence="2">Uncharacterized protein</fullName>
    </submittedName>
</protein>
<keyword evidence="1" id="KW-1133">Transmembrane helix</keyword>
<keyword evidence="3" id="KW-1185">Reference proteome</keyword>
<feature type="transmembrane region" description="Helical" evidence="1">
    <location>
        <begin position="27"/>
        <end position="43"/>
    </location>
</feature>
<reference evidence="2 3" key="1">
    <citation type="submission" date="2024-09" db="EMBL/GenBank/DDBJ databases">
        <authorList>
            <person name="Sun Q."/>
            <person name="Mori K."/>
        </authorList>
    </citation>
    <scope>NUCLEOTIDE SEQUENCE [LARGE SCALE GENOMIC DNA]</scope>
    <source>
        <strain evidence="2 3">TBRC 7907</strain>
    </source>
</reference>
<evidence type="ECO:0000256" key="1">
    <source>
        <dbReference type="SAM" id="Phobius"/>
    </source>
</evidence>